<dbReference type="EC" id="3.3.2.9" evidence="6"/>
<evidence type="ECO:0000256" key="7">
    <source>
        <dbReference type="PIRSR" id="PIRSR001112-1"/>
    </source>
</evidence>
<evidence type="ECO:0000313" key="9">
    <source>
        <dbReference type="EMBL" id="VDD91204.1"/>
    </source>
</evidence>
<protein>
    <recommendedName>
        <fullName evidence="6">Epoxide hydrolase</fullName>
        <ecNumber evidence="6">3.3.2.9</ecNumber>
    </recommendedName>
</protein>
<evidence type="ECO:0000256" key="4">
    <source>
        <dbReference type="ARBA" id="ARBA00022797"/>
    </source>
</evidence>
<name>A0A0N4V7S1_ENTVE</name>
<dbReference type="OrthoDB" id="7130006at2759"/>
<evidence type="ECO:0000256" key="1">
    <source>
        <dbReference type="ARBA" id="ARBA00000221"/>
    </source>
</evidence>
<comment type="similarity">
    <text evidence="3 6">Belongs to the peptidase S33 family.</text>
</comment>
<gene>
    <name evidence="9" type="ORF">EVEC_LOCUS5955</name>
</gene>
<comment type="catalytic activity">
    <reaction evidence="1 6">
        <text>1-(4-methoxyphenyl)-N-methyl-N-[(3-methyloxetan-3-yl)methyl]methanamine + H2O = 2-{[(4-methoxybenzyl)(methyl)amino]methyl}-2-methylpropane-1,3-diol</text>
        <dbReference type="Rhea" id="RHEA:55764"/>
        <dbReference type="ChEBI" id="CHEBI:15377"/>
        <dbReference type="ChEBI" id="CHEBI:139161"/>
        <dbReference type="ChEBI" id="CHEBI:139164"/>
        <dbReference type="EC" id="3.3.2.9"/>
    </reaction>
</comment>
<dbReference type="Proteomes" id="UP000274131">
    <property type="component" value="Unassembled WGS sequence"/>
</dbReference>
<organism evidence="11">
    <name type="scientific">Enterobius vermicularis</name>
    <name type="common">Human pinworm</name>
    <dbReference type="NCBI Taxonomy" id="51028"/>
    <lineage>
        <taxon>Eukaryota</taxon>
        <taxon>Metazoa</taxon>
        <taxon>Ecdysozoa</taxon>
        <taxon>Nematoda</taxon>
        <taxon>Chromadorea</taxon>
        <taxon>Rhabditida</taxon>
        <taxon>Spirurina</taxon>
        <taxon>Oxyuridomorpha</taxon>
        <taxon>Oxyuroidea</taxon>
        <taxon>Oxyuridae</taxon>
        <taxon>Enterobius</taxon>
    </lineage>
</organism>
<dbReference type="Pfam" id="PF06441">
    <property type="entry name" value="EHN"/>
    <property type="match status" value="1"/>
</dbReference>
<dbReference type="GO" id="GO:0005789">
    <property type="term" value="C:endoplasmic reticulum membrane"/>
    <property type="evidence" value="ECO:0007669"/>
    <property type="project" value="UniProtKB-SubCell"/>
</dbReference>
<dbReference type="SUPFAM" id="SSF53474">
    <property type="entry name" value="alpha/beta-Hydrolases"/>
    <property type="match status" value="1"/>
</dbReference>
<dbReference type="InterPro" id="IPR000639">
    <property type="entry name" value="Epox_hydrolase-like"/>
</dbReference>
<feature type="active site" description="Proton acceptor" evidence="7">
    <location>
        <position position="384"/>
    </location>
</feature>
<dbReference type="PANTHER" id="PTHR21661:SF35">
    <property type="entry name" value="EPOXIDE HYDROLASE"/>
    <property type="match status" value="1"/>
</dbReference>
<accession>A0A0N4V7S1</accession>
<comment type="catalytic activity">
    <reaction evidence="6">
        <text>cis-stilbene oxide + H2O = (1R,2R)-hydrobenzoin</text>
        <dbReference type="Rhea" id="RHEA:23900"/>
        <dbReference type="ChEBI" id="CHEBI:15377"/>
        <dbReference type="ChEBI" id="CHEBI:50004"/>
        <dbReference type="ChEBI" id="CHEBI:50014"/>
        <dbReference type="EC" id="3.3.2.9"/>
    </reaction>
</comment>
<dbReference type="PRINTS" id="PR00412">
    <property type="entry name" value="EPOXHYDRLASE"/>
</dbReference>
<keyword evidence="10" id="KW-1185">Reference proteome</keyword>
<dbReference type="AlphaFoldDB" id="A0A0N4V7S1"/>
<dbReference type="EMBL" id="UXUI01008324">
    <property type="protein sequence ID" value="VDD91204.1"/>
    <property type="molecule type" value="Genomic_DNA"/>
</dbReference>
<dbReference type="WBParaSite" id="EVEC_0000634401-mRNA-1">
    <property type="protein sequence ID" value="EVEC_0000634401-mRNA-1"/>
    <property type="gene ID" value="EVEC_0000634401"/>
</dbReference>
<dbReference type="GO" id="GO:0097176">
    <property type="term" value="P:epoxide metabolic process"/>
    <property type="evidence" value="ECO:0007669"/>
    <property type="project" value="TreeGrafter"/>
</dbReference>
<sequence>MYFSLTLKKSNTKISFVSYADLKERLERSRLPESLENSDTFEYGFSPSYLKEVIDYWKNSYDWKKWEKTLNQFPQFTTSLEGLRVHFIHVKPPPGKYKKTFPLLISHGWPGNVFEFYKILPMLSDPITYLGHSSDYAFEVIAPSIPGFGWSSHPAKKGFDQWAVARIFRKLMLRLGHRRFFVQGGDWGAVITKNIAIYYAESVLGLHLNLLQVPPHSNFRAAVLTVLGFLLPPATLFSHPGSFIYGIGGVKDLFLQETGYFHIQATKPDTVGIGLTDSPAGLAAYILEKFSTGTARHNRYLPDGGLTKKFSLDELLTVVTIYWINGNIVYSQRFYKEYTFRAYVSVPTGLAAFPNEMLYGAQPKEILQTAVNLTRYTEMRRGGHFAALEEPKLLAKDVFDFVDEIL</sequence>
<keyword evidence="5 6" id="KW-0378">Hydrolase</keyword>
<evidence type="ECO:0000256" key="5">
    <source>
        <dbReference type="ARBA" id="ARBA00022801"/>
    </source>
</evidence>
<keyword evidence="4 6" id="KW-0058">Aromatic hydrocarbons catabolism</keyword>
<feature type="active site" description="Proton donor" evidence="7">
    <location>
        <position position="335"/>
    </location>
</feature>
<comment type="subcellular location">
    <subcellularLocation>
        <location evidence="6">Endoplasmic reticulum membrane</location>
    </subcellularLocation>
    <subcellularLocation>
        <location evidence="2">Microsome membrane</location>
        <topology evidence="2">Single-pass membrane protein</topology>
    </subcellularLocation>
</comment>
<reference evidence="11" key="1">
    <citation type="submission" date="2017-02" db="UniProtKB">
        <authorList>
            <consortium name="WormBaseParasite"/>
        </authorList>
    </citation>
    <scope>IDENTIFICATION</scope>
</reference>
<evidence type="ECO:0000256" key="2">
    <source>
        <dbReference type="ARBA" id="ARBA00004111"/>
    </source>
</evidence>
<keyword evidence="6" id="KW-0256">Endoplasmic reticulum</keyword>
<evidence type="ECO:0000313" key="11">
    <source>
        <dbReference type="WBParaSite" id="EVEC_0000634401-mRNA-1"/>
    </source>
</evidence>
<feature type="domain" description="Epoxide hydrolase N-terminal" evidence="8">
    <location>
        <begin position="13"/>
        <end position="116"/>
    </location>
</feature>
<dbReference type="InterPro" id="IPR010497">
    <property type="entry name" value="Epoxide_hydro_N"/>
</dbReference>
<dbReference type="InterPro" id="IPR029058">
    <property type="entry name" value="AB_hydrolase_fold"/>
</dbReference>
<evidence type="ECO:0000256" key="6">
    <source>
        <dbReference type="PIRNR" id="PIRNR001112"/>
    </source>
</evidence>
<dbReference type="STRING" id="51028.A0A0N4V7S1"/>
<dbReference type="GO" id="GO:0033961">
    <property type="term" value="F:cis-stilbene-oxide hydrolase activity"/>
    <property type="evidence" value="ECO:0007669"/>
    <property type="project" value="UniProtKB-UniRule"/>
</dbReference>
<dbReference type="Gene3D" id="3.40.50.1820">
    <property type="entry name" value="alpha/beta hydrolase"/>
    <property type="match status" value="1"/>
</dbReference>
<keyword evidence="6" id="KW-0472">Membrane</keyword>
<feature type="active site" description="Nucleophile" evidence="7">
    <location>
        <position position="186"/>
    </location>
</feature>
<evidence type="ECO:0000313" key="10">
    <source>
        <dbReference type="Proteomes" id="UP000274131"/>
    </source>
</evidence>
<dbReference type="InterPro" id="IPR016292">
    <property type="entry name" value="Epoxide_hydrolase"/>
</dbReference>
<proteinExistence type="inferred from homology"/>
<dbReference type="PANTHER" id="PTHR21661">
    <property type="entry name" value="EPOXIDE HYDROLASE 1-RELATED"/>
    <property type="match status" value="1"/>
</dbReference>
<evidence type="ECO:0000259" key="8">
    <source>
        <dbReference type="Pfam" id="PF06441"/>
    </source>
</evidence>
<reference evidence="9 10" key="2">
    <citation type="submission" date="2018-10" db="EMBL/GenBank/DDBJ databases">
        <authorList>
            <consortium name="Pathogen Informatics"/>
        </authorList>
    </citation>
    <scope>NUCLEOTIDE SEQUENCE [LARGE SCALE GENOMIC DNA]</scope>
</reference>
<evidence type="ECO:0000256" key="3">
    <source>
        <dbReference type="ARBA" id="ARBA00010088"/>
    </source>
</evidence>
<dbReference type="PIRSF" id="PIRSF001112">
    <property type="entry name" value="Epoxide_hydrolase"/>
    <property type="match status" value="1"/>
</dbReference>